<organism evidence="1 2">
    <name type="scientific">Paragonimus westermani</name>
    <dbReference type="NCBI Taxonomy" id="34504"/>
    <lineage>
        <taxon>Eukaryota</taxon>
        <taxon>Metazoa</taxon>
        <taxon>Spiralia</taxon>
        <taxon>Lophotrochozoa</taxon>
        <taxon>Platyhelminthes</taxon>
        <taxon>Trematoda</taxon>
        <taxon>Digenea</taxon>
        <taxon>Plagiorchiida</taxon>
        <taxon>Troglotremata</taxon>
        <taxon>Troglotrematidae</taxon>
        <taxon>Paragonimus</taxon>
    </lineage>
</organism>
<dbReference type="Proteomes" id="UP000699462">
    <property type="component" value="Unassembled WGS sequence"/>
</dbReference>
<accession>A0A8T0D418</accession>
<keyword evidence="2" id="KW-1185">Reference proteome</keyword>
<reference evidence="1 2" key="1">
    <citation type="submission" date="2019-07" db="EMBL/GenBank/DDBJ databases">
        <title>Annotation for the trematode Paragonimus westermani.</title>
        <authorList>
            <person name="Choi Y.-J."/>
        </authorList>
    </citation>
    <scope>NUCLEOTIDE SEQUENCE [LARGE SCALE GENOMIC DNA]</scope>
    <source>
        <strain evidence="1">180907_Pwestermani</strain>
    </source>
</reference>
<comment type="caution">
    <text evidence="1">The sequence shown here is derived from an EMBL/GenBank/DDBJ whole genome shotgun (WGS) entry which is preliminary data.</text>
</comment>
<evidence type="ECO:0000313" key="2">
    <source>
        <dbReference type="Proteomes" id="UP000699462"/>
    </source>
</evidence>
<evidence type="ECO:0000313" key="1">
    <source>
        <dbReference type="EMBL" id="KAF8562196.1"/>
    </source>
</evidence>
<dbReference type="OrthoDB" id="10479572at2759"/>
<sequence>MFPLNKIQCNVPVTSTSAIVTRCDPVSSTAHVISSPGINRTQTKRVIFCYKKTSSTSVVDSTPQSAQIM</sequence>
<proteinExistence type="predicted"/>
<dbReference type="AlphaFoldDB" id="A0A8T0D418"/>
<protein>
    <submittedName>
        <fullName evidence="1">Uncharacterized protein</fullName>
    </submittedName>
</protein>
<name>A0A8T0D418_9TREM</name>
<dbReference type="EMBL" id="JTDF01021168">
    <property type="protein sequence ID" value="KAF8562196.1"/>
    <property type="molecule type" value="Genomic_DNA"/>
</dbReference>
<gene>
    <name evidence="1" type="ORF">P879_10450</name>
</gene>